<dbReference type="STRING" id="1121439.dsat_1737"/>
<dbReference type="PATRIC" id="fig|1121439.3.peg.122"/>
<accession>S7UQ87</accession>
<dbReference type="SUPFAM" id="SSF50800">
    <property type="entry name" value="PK beta-barrel domain-like"/>
    <property type="match status" value="1"/>
</dbReference>
<name>S7UQ87_9BACT</name>
<dbReference type="InterPro" id="IPR052716">
    <property type="entry name" value="MOSC_domain"/>
</dbReference>
<feature type="domain" description="MOSC" evidence="1">
    <location>
        <begin position="19"/>
        <end position="143"/>
    </location>
</feature>
<evidence type="ECO:0000259" key="1">
    <source>
        <dbReference type="PROSITE" id="PS51340"/>
    </source>
</evidence>
<evidence type="ECO:0000313" key="2">
    <source>
        <dbReference type="EMBL" id="EPR36209.1"/>
    </source>
</evidence>
<dbReference type="PANTHER" id="PTHR36930:SF1">
    <property type="entry name" value="MOSC DOMAIN-CONTAINING PROTEIN"/>
    <property type="match status" value="1"/>
</dbReference>
<gene>
    <name evidence="2" type="ORF">dsat_1737</name>
</gene>
<evidence type="ECO:0000313" key="3">
    <source>
        <dbReference type="Proteomes" id="UP000014975"/>
    </source>
</evidence>
<dbReference type="RefSeq" id="WP_020885623.1">
    <property type="nucleotide sequence ID" value="NZ_ATHI01000001.1"/>
</dbReference>
<organism evidence="2 3">
    <name type="scientific">Alkalidesulfovibrio alkalitolerans DSM 16529</name>
    <dbReference type="NCBI Taxonomy" id="1121439"/>
    <lineage>
        <taxon>Bacteria</taxon>
        <taxon>Pseudomonadati</taxon>
        <taxon>Thermodesulfobacteriota</taxon>
        <taxon>Desulfovibrionia</taxon>
        <taxon>Desulfovibrionales</taxon>
        <taxon>Desulfovibrionaceae</taxon>
        <taxon>Alkalidesulfovibrio</taxon>
    </lineage>
</organism>
<reference evidence="2 3" key="1">
    <citation type="journal article" date="2013" name="Genome Announc.">
        <title>Draft genome sequences for three mercury-methylating, sulfate-reducing bacteria.</title>
        <authorList>
            <person name="Brown S.D."/>
            <person name="Hurt R.A.Jr."/>
            <person name="Gilmour C.C."/>
            <person name="Elias D.A."/>
        </authorList>
    </citation>
    <scope>NUCLEOTIDE SEQUENCE [LARGE SCALE GENOMIC DNA]</scope>
    <source>
        <strain evidence="2 3">DSM 16529</strain>
    </source>
</reference>
<sequence>MRGEIAAVCTSEKTGISKTPVECIELVADYGVKGDAHGGGERQVSLLAEEAVAKVGAKHPGIGPGSYAENLLLRGIDPASLPLGARLKVGGNVLLEITQIGKKCHSKCAIHQQVGSCIMPKMGVFARVLSGGTVRPGDAAHLLD</sequence>
<dbReference type="PROSITE" id="PS51340">
    <property type="entry name" value="MOSC"/>
    <property type="match status" value="1"/>
</dbReference>
<dbReference type="OrthoDB" id="9784492at2"/>
<dbReference type="GO" id="GO:0003824">
    <property type="term" value="F:catalytic activity"/>
    <property type="evidence" value="ECO:0007669"/>
    <property type="project" value="InterPro"/>
</dbReference>
<dbReference type="AlphaFoldDB" id="S7UQ87"/>
<proteinExistence type="predicted"/>
<dbReference type="Gene3D" id="2.40.33.20">
    <property type="entry name" value="PK beta-barrel domain-like"/>
    <property type="match status" value="1"/>
</dbReference>
<protein>
    <submittedName>
        <fullName evidence="2">MOSC domain containing protein</fullName>
    </submittedName>
</protein>
<dbReference type="eggNOG" id="COG2258">
    <property type="taxonomic scope" value="Bacteria"/>
</dbReference>
<dbReference type="PANTHER" id="PTHR36930">
    <property type="entry name" value="METAL-SULFUR CLUSTER BIOSYNTHESIS PROTEINS YUAD-RELATED"/>
    <property type="match status" value="1"/>
</dbReference>
<dbReference type="Pfam" id="PF03473">
    <property type="entry name" value="MOSC"/>
    <property type="match status" value="1"/>
</dbReference>
<dbReference type="InterPro" id="IPR011037">
    <property type="entry name" value="Pyrv_Knase-like_insert_dom_sf"/>
</dbReference>
<dbReference type="EMBL" id="ATHI01000001">
    <property type="protein sequence ID" value="EPR36209.1"/>
    <property type="molecule type" value="Genomic_DNA"/>
</dbReference>
<keyword evidence="3" id="KW-1185">Reference proteome</keyword>
<dbReference type="Proteomes" id="UP000014975">
    <property type="component" value="Unassembled WGS sequence"/>
</dbReference>
<dbReference type="GO" id="GO:0030170">
    <property type="term" value="F:pyridoxal phosphate binding"/>
    <property type="evidence" value="ECO:0007669"/>
    <property type="project" value="InterPro"/>
</dbReference>
<comment type="caution">
    <text evidence="2">The sequence shown here is derived from an EMBL/GenBank/DDBJ whole genome shotgun (WGS) entry which is preliminary data.</text>
</comment>
<dbReference type="InterPro" id="IPR005302">
    <property type="entry name" value="MoCF_Sase_C"/>
</dbReference>
<dbReference type="GO" id="GO:0030151">
    <property type="term" value="F:molybdenum ion binding"/>
    <property type="evidence" value="ECO:0007669"/>
    <property type="project" value="InterPro"/>
</dbReference>